<dbReference type="PANTHER" id="PTHR40078:SF1">
    <property type="entry name" value="INTEGRAL MEMBRANE PROTEIN"/>
    <property type="match status" value="1"/>
</dbReference>
<dbReference type="PANTHER" id="PTHR40078">
    <property type="entry name" value="INTEGRAL MEMBRANE PROTEIN-RELATED"/>
    <property type="match status" value="1"/>
</dbReference>
<organism evidence="2 3">
    <name type="scientific">Terrisporobacter glycolicus ATCC 14880 = DSM 1288</name>
    <dbReference type="NCBI Taxonomy" id="1121315"/>
    <lineage>
        <taxon>Bacteria</taxon>
        <taxon>Bacillati</taxon>
        <taxon>Bacillota</taxon>
        <taxon>Clostridia</taxon>
        <taxon>Peptostreptococcales</taxon>
        <taxon>Peptostreptococcaceae</taxon>
        <taxon>Terrisporobacter</taxon>
    </lineage>
</organism>
<proteinExistence type="predicted"/>
<protein>
    <submittedName>
        <fullName evidence="2">Uncharacterized protein</fullName>
    </submittedName>
</protein>
<keyword evidence="1" id="KW-0472">Membrane</keyword>
<keyword evidence="3" id="KW-1185">Reference proteome</keyword>
<evidence type="ECO:0000256" key="1">
    <source>
        <dbReference type="SAM" id="Phobius"/>
    </source>
</evidence>
<evidence type="ECO:0000313" key="2">
    <source>
        <dbReference type="EMBL" id="WWD82886.1"/>
    </source>
</evidence>
<dbReference type="Pfam" id="PF19700">
    <property type="entry name" value="DUF6198"/>
    <property type="match status" value="1"/>
</dbReference>
<dbReference type="Proteomes" id="UP001348492">
    <property type="component" value="Chromosome"/>
</dbReference>
<keyword evidence="1" id="KW-1133">Transmembrane helix</keyword>
<feature type="transmembrane region" description="Helical" evidence="1">
    <location>
        <begin position="106"/>
        <end position="128"/>
    </location>
</feature>
<feature type="transmembrane region" description="Helical" evidence="1">
    <location>
        <begin position="12"/>
        <end position="34"/>
    </location>
</feature>
<feature type="transmembrane region" description="Helical" evidence="1">
    <location>
        <begin position="176"/>
        <end position="193"/>
    </location>
</feature>
<evidence type="ECO:0000313" key="3">
    <source>
        <dbReference type="Proteomes" id="UP001348492"/>
    </source>
</evidence>
<accession>A0ABZ2ESX0</accession>
<name>A0ABZ2ESX0_9FIRM</name>
<gene>
    <name evidence="2" type="ORF">TEGL_12820</name>
</gene>
<feature type="transmembrane region" description="Helical" evidence="1">
    <location>
        <begin position="46"/>
        <end position="68"/>
    </location>
</feature>
<dbReference type="EMBL" id="CP117523">
    <property type="protein sequence ID" value="WWD82886.1"/>
    <property type="molecule type" value="Genomic_DNA"/>
</dbReference>
<keyword evidence="1" id="KW-0812">Transmembrane</keyword>
<reference evidence="2 3" key="1">
    <citation type="journal article" date="2023" name="PLoS ONE">
        <title>Genome-based metabolic and phylogenomic analysis of three Terrisporobacter species.</title>
        <authorList>
            <person name="Boer T."/>
            <person name="Bengelsdorf F.R."/>
            <person name="Bomeke M."/>
            <person name="Daniel R."/>
            <person name="Poehlein A."/>
        </authorList>
    </citation>
    <scope>NUCLEOTIDE SEQUENCE [LARGE SCALE GENOMIC DNA]</scope>
    <source>
        <strain evidence="2 3">DSM 1288</strain>
    </source>
</reference>
<feature type="transmembrane region" description="Helical" evidence="1">
    <location>
        <begin position="75"/>
        <end position="94"/>
    </location>
</feature>
<sequence length="232" mass="24892">MNNIMNKIIRVTARLFLGFIIYGLAIVVMIHANIGLSPWDVLHQGISLKTGLTMGQISIGVGIIIIIIDAFMGEGIGFATLGNVFLIGTFLDIFEGFNIIPYANNLFTGILMMLIGIVLAAIATVLYLKPALGSGPRDGLMLAINKRSSKSVGRIRTIIELTALTVGWLLGGSVGIGTIISGFGLGYAIQIAFKISHIDSKSLTHESIIESIKSLKNKNNIQVETCMEADEE</sequence>
<dbReference type="InterPro" id="IPR038750">
    <property type="entry name" value="YczE/YyaS-like"/>
</dbReference>